<dbReference type="PRINTS" id="PR00598">
    <property type="entry name" value="HTHMARR"/>
</dbReference>
<dbReference type="PROSITE" id="PS50995">
    <property type="entry name" value="HTH_MARR_2"/>
    <property type="match status" value="1"/>
</dbReference>
<dbReference type="PANTHER" id="PTHR42756">
    <property type="entry name" value="TRANSCRIPTIONAL REGULATOR, MARR"/>
    <property type="match status" value="1"/>
</dbReference>
<dbReference type="AlphaFoldDB" id="L8B1J9"/>
<accession>L8B1J9</accession>
<reference evidence="6" key="1">
    <citation type="submission" date="2007-12" db="EMBL/GenBank/DDBJ databases">
        <title>Phylogenetic prediction and protein expressional analysis in the genetic information detected from deep-sea hydrothermal vent in Suiyo seamount.</title>
        <authorList>
            <person name="Sasaki M."/>
            <person name="Tsujimura M."/>
            <person name="Zhang Z."/>
            <person name="Akutsu J."/>
            <person name="Tajima H."/>
            <person name="Kawarabayasi Y."/>
        </authorList>
    </citation>
    <scope>NUCLEOTIDE SEQUENCE</scope>
</reference>
<keyword evidence="2" id="KW-0238">DNA-binding</keyword>
<protein>
    <submittedName>
        <fullName evidence="6">Hypothetical transcription regulatory protein</fullName>
    </submittedName>
</protein>
<dbReference type="InterPro" id="IPR036390">
    <property type="entry name" value="WH_DNA-bd_sf"/>
</dbReference>
<feature type="transmembrane region" description="Helical" evidence="4">
    <location>
        <begin position="5"/>
        <end position="26"/>
    </location>
</feature>
<sequence length="182" mass="20715">MASCLASCFCYSVSFITVYLTTYAIFSDENCIKRYKLMMEQVSTFGSTATLGLLIARVKRKMRKRMNDKLKPYGITAEQRAILLALCEKGDMTQVQLCDLISVEPSNLSTTLKRLEKKSYIEKVEHPTDPRAYLVKATQQTQAIAHELLQLSSIVDSALFKDISDEELSITFETLKKMDRNF</sequence>
<dbReference type="Gene3D" id="1.10.10.10">
    <property type="entry name" value="Winged helix-like DNA-binding domain superfamily/Winged helix DNA-binding domain"/>
    <property type="match status" value="1"/>
</dbReference>
<dbReference type="InterPro" id="IPR036388">
    <property type="entry name" value="WH-like_DNA-bd_sf"/>
</dbReference>
<evidence type="ECO:0000259" key="5">
    <source>
        <dbReference type="PROSITE" id="PS50995"/>
    </source>
</evidence>
<dbReference type="GO" id="GO:0003700">
    <property type="term" value="F:DNA-binding transcription factor activity"/>
    <property type="evidence" value="ECO:0007669"/>
    <property type="project" value="InterPro"/>
</dbReference>
<dbReference type="Pfam" id="PF12802">
    <property type="entry name" value="MarR_2"/>
    <property type="match status" value="1"/>
</dbReference>
<dbReference type="SMART" id="SM00347">
    <property type="entry name" value="HTH_MARR"/>
    <property type="match status" value="1"/>
</dbReference>
<organism evidence="6">
    <name type="scientific">uncultured microorganism</name>
    <dbReference type="NCBI Taxonomy" id="358574"/>
    <lineage>
        <taxon>unclassified sequences</taxon>
        <taxon>environmental samples</taxon>
    </lineage>
</organism>
<evidence type="ECO:0000256" key="1">
    <source>
        <dbReference type="ARBA" id="ARBA00023015"/>
    </source>
</evidence>
<proteinExistence type="predicted"/>
<keyword evidence="1" id="KW-0805">Transcription regulation</keyword>
<dbReference type="InterPro" id="IPR000835">
    <property type="entry name" value="HTH_MarR-typ"/>
</dbReference>
<evidence type="ECO:0000256" key="4">
    <source>
        <dbReference type="SAM" id="Phobius"/>
    </source>
</evidence>
<dbReference type="GO" id="GO:0003677">
    <property type="term" value="F:DNA binding"/>
    <property type="evidence" value="ECO:0007669"/>
    <property type="project" value="UniProtKB-KW"/>
</dbReference>
<keyword evidence="4" id="KW-1133">Transmembrane helix</keyword>
<keyword evidence="3" id="KW-0804">Transcription</keyword>
<keyword evidence="4" id="KW-0812">Transmembrane</keyword>
<evidence type="ECO:0000256" key="2">
    <source>
        <dbReference type="ARBA" id="ARBA00023125"/>
    </source>
</evidence>
<feature type="domain" description="HTH marR-type" evidence="5">
    <location>
        <begin position="48"/>
        <end position="180"/>
    </location>
</feature>
<dbReference type="SUPFAM" id="SSF46785">
    <property type="entry name" value="Winged helix' DNA-binding domain"/>
    <property type="match status" value="1"/>
</dbReference>
<evidence type="ECO:0000256" key="3">
    <source>
        <dbReference type="ARBA" id="ARBA00023163"/>
    </source>
</evidence>
<feature type="transmembrane region" description="Helical" evidence="4">
    <location>
        <begin position="38"/>
        <end position="56"/>
    </location>
</feature>
<keyword evidence="4" id="KW-0472">Membrane</keyword>
<name>L8B1J9_9ZZZZ</name>
<dbReference type="EMBL" id="AB372147">
    <property type="protein sequence ID" value="BAM75680.1"/>
    <property type="molecule type" value="Genomic_DNA"/>
</dbReference>
<evidence type="ECO:0000313" key="6">
    <source>
        <dbReference type="EMBL" id="BAM75680.1"/>
    </source>
</evidence>
<dbReference type="PANTHER" id="PTHR42756:SF1">
    <property type="entry name" value="TRANSCRIPTIONAL REPRESSOR OF EMRAB OPERON"/>
    <property type="match status" value="1"/>
</dbReference>